<gene>
    <name evidence="2" type="ORF">N0V91_002356</name>
</gene>
<sequence>MDKLTPFVTTLDKEVSFATMVDRVTIRFSHPLLENGIEFIDLPDLETYIGGMVEGIRAMISEIEKGWEQDEEDEDENDGNLQAKRDLKDLDNYATYLNRCLVQAIEAARSQDIDSKLSDKLHDRGRTSMPEIYHTSSSKYVHWLPKAKIFFPKQPALPPPKTGVPALRRSLYALPAHQNLKDYESYICVTVPALLHKLKRTSIDTERNAGFFTVAAEFDVVRKAFIAHFLKEVKAAFSGHSGDVYAWFEAHKGKAWETILKRRGTIVPSESQDKVLKVGLDWNRDLANILGQGFHTWSNHHSACMAIVEPSLIRSIDQVHLRVIARMNESSANLVTVDKSKMKTLMDQFACGDNLIASVTDDIFDEVLRSEPERTGSITIKKGKEVRRFVTPKIAYQNKQMERSMLNPTNHFVEQMDNRFRETFDAKKRLLNTTSPSRARPFERTQLRNKLPVSIKQEDGPSFEFVDEDDATRETLSETYDNIAKKKRAEQPASKMKSKHIKAEY</sequence>
<evidence type="ECO:0000313" key="3">
    <source>
        <dbReference type="Proteomes" id="UP001140510"/>
    </source>
</evidence>
<feature type="compositionally biased region" description="Basic residues" evidence="1">
    <location>
        <begin position="496"/>
        <end position="505"/>
    </location>
</feature>
<organism evidence="2 3">
    <name type="scientific">Didymella pomorum</name>
    <dbReference type="NCBI Taxonomy" id="749634"/>
    <lineage>
        <taxon>Eukaryota</taxon>
        <taxon>Fungi</taxon>
        <taxon>Dikarya</taxon>
        <taxon>Ascomycota</taxon>
        <taxon>Pezizomycotina</taxon>
        <taxon>Dothideomycetes</taxon>
        <taxon>Pleosporomycetidae</taxon>
        <taxon>Pleosporales</taxon>
        <taxon>Pleosporineae</taxon>
        <taxon>Didymellaceae</taxon>
        <taxon>Didymella</taxon>
    </lineage>
</organism>
<protein>
    <submittedName>
        <fullName evidence="2">Uncharacterized protein</fullName>
    </submittedName>
</protein>
<accession>A0A9W8ZIU6</accession>
<dbReference type="AlphaFoldDB" id="A0A9W8ZIU6"/>
<name>A0A9W8ZIU6_9PLEO</name>
<dbReference type="EMBL" id="JAPEVA010000010">
    <property type="protein sequence ID" value="KAJ4409880.1"/>
    <property type="molecule type" value="Genomic_DNA"/>
</dbReference>
<dbReference type="Proteomes" id="UP001140510">
    <property type="component" value="Unassembled WGS sequence"/>
</dbReference>
<proteinExistence type="predicted"/>
<comment type="caution">
    <text evidence="2">The sequence shown here is derived from an EMBL/GenBank/DDBJ whole genome shotgun (WGS) entry which is preliminary data.</text>
</comment>
<evidence type="ECO:0000313" key="2">
    <source>
        <dbReference type="EMBL" id="KAJ4409880.1"/>
    </source>
</evidence>
<keyword evidence="3" id="KW-1185">Reference proteome</keyword>
<feature type="region of interest" description="Disordered" evidence="1">
    <location>
        <begin position="484"/>
        <end position="505"/>
    </location>
</feature>
<dbReference type="OrthoDB" id="3598281at2759"/>
<evidence type="ECO:0000256" key="1">
    <source>
        <dbReference type="SAM" id="MobiDB-lite"/>
    </source>
</evidence>
<reference evidence="2" key="1">
    <citation type="submission" date="2022-10" db="EMBL/GenBank/DDBJ databases">
        <title>Tapping the CABI collections for fungal endophytes: first genome assemblies for Collariella, Neodidymelliopsis, Ascochyta clinopodiicola, Didymella pomorum, Didymosphaeria variabile, Neocosmospora piperis and Neocucurbitaria cava.</title>
        <authorList>
            <person name="Hill R."/>
        </authorList>
    </citation>
    <scope>NUCLEOTIDE SEQUENCE</scope>
    <source>
        <strain evidence="2">IMI 355091</strain>
    </source>
</reference>